<keyword evidence="2" id="KW-1185">Reference proteome</keyword>
<evidence type="ECO:0000313" key="1">
    <source>
        <dbReference type="EMBL" id="SCL34858.1"/>
    </source>
</evidence>
<protein>
    <submittedName>
        <fullName evidence="1">Uncharacterized protein</fullName>
    </submittedName>
</protein>
<evidence type="ECO:0000313" key="2">
    <source>
        <dbReference type="Proteomes" id="UP000198959"/>
    </source>
</evidence>
<dbReference type="Proteomes" id="UP000198959">
    <property type="component" value="Unassembled WGS sequence"/>
</dbReference>
<dbReference type="Pfam" id="PF19749">
    <property type="entry name" value="DUF6236"/>
    <property type="match status" value="1"/>
</dbReference>
<dbReference type="RefSeq" id="WP_091646616.1">
    <property type="nucleotide sequence ID" value="NZ_FMHW01000002.1"/>
</dbReference>
<gene>
    <name evidence="1" type="ORF">GA0074692_3943</name>
</gene>
<dbReference type="AlphaFoldDB" id="A0A1C6SZB9"/>
<organism evidence="1 2">
    <name type="scientific">Micromonospora pallida</name>
    <dbReference type="NCBI Taxonomy" id="145854"/>
    <lineage>
        <taxon>Bacteria</taxon>
        <taxon>Bacillati</taxon>
        <taxon>Actinomycetota</taxon>
        <taxon>Actinomycetes</taxon>
        <taxon>Micromonosporales</taxon>
        <taxon>Micromonosporaceae</taxon>
        <taxon>Micromonospora</taxon>
    </lineage>
</organism>
<reference evidence="2" key="1">
    <citation type="submission" date="2016-06" db="EMBL/GenBank/DDBJ databases">
        <authorList>
            <person name="Varghese N."/>
            <person name="Submissions Spin"/>
        </authorList>
    </citation>
    <scope>NUCLEOTIDE SEQUENCE [LARGE SCALE GENOMIC DNA]</scope>
    <source>
        <strain evidence="2">DSM 43817</strain>
    </source>
</reference>
<name>A0A1C6SZB9_9ACTN</name>
<proteinExistence type="predicted"/>
<dbReference type="OrthoDB" id="3694713at2"/>
<dbReference type="InterPro" id="IPR046203">
    <property type="entry name" value="DUF6236"/>
</dbReference>
<sequence length="343" mass="37612">MAGMLYYPFANAPQPVIQQAALYWDSLSTVVAPGWEYRLSPGMRQLQKMQFYRPIEPYKSDERIALKEVVDELRYALAEVPTEELIVPDEPPATYAQTLDVHKLDQDVVGELLSRRLALPHPQTPIRLVGSPALIRLVIGVTVGHLAARANTRHGWAGPLGLHPHTDSAAAHRLNTDPIAGHEVTAGWQIDIGPLLPVPREDVSILDLLAFRQRYDDERVRMMHAIDDLLLGLRHAHPKDAFARVGYEFSEATKDLRGAAKTAKIDLVVKRGLAVTVALAAGVAADVLDLESGLSTVALAVIGGLAVNVATVQLRHEHTGTVAHPQVYRYLHRVQKTIDSSGV</sequence>
<accession>A0A1C6SZB9</accession>
<dbReference type="EMBL" id="FMHW01000002">
    <property type="protein sequence ID" value="SCL34858.1"/>
    <property type="molecule type" value="Genomic_DNA"/>
</dbReference>